<evidence type="ECO:0000313" key="2">
    <source>
        <dbReference type="EMBL" id="ELR25088.1"/>
    </source>
</evidence>
<feature type="compositionally biased region" description="Basic and acidic residues" evidence="1">
    <location>
        <begin position="67"/>
        <end position="77"/>
    </location>
</feature>
<feature type="region of interest" description="Disordered" evidence="1">
    <location>
        <begin position="549"/>
        <end position="583"/>
    </location>
</feature>
<dbReference type="SUPFAM" id="SSF81383">
    <property type="entry name" value="F-box domain"/>
    <property type="match status" value="1"/>
</dbReference>
<feature type="compositionally biased region" description="Basic residues" evidence="1">
    <location>
        <begin position="54"/>
        <end position="66"/>
    </location>
</feature>
<dbReference type="KEGG" id="acan:ACA1_287890"/>
<protein>
    <submittedName>
        <fullName evidence="2">Fbox domain containing protein</fullName>
    </submittedName>
</protein>
<proteinExistence type="predicted"/>
<feature type="region of interest" description="Disordered" evidence="1">
    <location>
        <begin position="1"/>
        <end position="131"/>
    </location>
</feature>
<dbReference type="VEuPathDB" id="AmoebaDB:ACA1_287890"/>
<dbReference type="RefSeq" id="XP_004367843.1">
    <property type="nucleotide sequence ID" value="XM_004367786.1"/>
</dbReference>
<feature type="region of interest" description="Disordered" evidence="1">
    <location>
        <begin position="603"/>
        <end position="627"/>
    </location>
</feature>
<dbReference type="EMBL" id="KB007805">
    <property type="protein sequence ID" value="ELR25088.1"/>
    <property type="molecule type" value="Genomic_DNA"/>
</dbReference>
<feature type="compositionally biased region" description="Basic and acidic residues" evidence="1">
    <location>
        <begin position="87"/>
        <end position="97"/>
    </location>
</feature>
<dbReference type="InterPro" id="IPR036047">
    <property type="entry name" value="F-box-like_dom_sf"/>
</dbReference>
<accession>L8HKB4</accession>
<feature type="compositionally biased region" description="Low complexity" evidence="1">
    <location>
        <begin position="40"/>
        <end position="53"/>
    </location>
</feature>
<gene>
    <name evidence="2" type="ORF">ACA1_287890</name>
</gene>
<keyword evidence="3" id="KW-1185">Reference proteome</keyword>
<dbReference type="GeneID" id="14926131"/>
<dbReference type="AlphaFoldDB" id="L8HKB4"/>
<evidence type="ECO:0000313" key="3">
    <source>
        <dbReference type="Proteomes" id="UP000011083"/>
    </source>
</evidence>
<name>L8HKB4_ACACF</name>
<dbReference type="Proteomes" id="UP000011083">
    <property type="component" value="Unassembled WGS sequence"/>
</dbReference>
<sequence length="643" mass="69698">MEGEKKAKLKRTFSFKKKENLSTITGDPGAEEGMASPRKASSPSPGSESPASPARRRLGFGLKKKSKGEEDALGKGDKKQKKAKKEGKKEKKRKELFPADGANEDPAGLNRDKKGKKKTTSDKTTKKPSSTLLKTSLTSTAYLAASQHQGPIQGLDRRMTTFLLSFLSGHDLLSARLVSKRWAGIIDGNGHLMWKSACLNLWTEQLRDFAEVQPSLLAAAHPSGRRGVAVDALAAVLNSSVSGDWRRLYFLSTHGLSLDIATTSQHPFPTTNLSQRPACFHLHRRRRRRRSSSSSLSPATFLFSPLQLLVRGDLQAFEPTSAPAEASDGALPTTADEQFLDAQSCPGWTASGSLARYEEALGEHLLSAGSSAERRVKVIWSAQVLPGFHWTVVAVPIVTKTQPSVHTGSARHQQHRIIHTASLAQDGKVVAERGGRALAAFMSQQRVAGLGGPALRLLAIAFGVPQLIPVPLSGHNAPQFLAPQGEKPWSFVFFHQTEAVTKTSLFALRNVVGPEEVEASEPTTQNTRERSGTQLFYAQLAGGIPPQLEKKKEEEQSAAGKKQAPPVPARHKPTAEPLTTTTPSEPLLVRTCLFRNGHRGPFCLLRSSTPSKTDKNDRPVWASEDPTLLAALPPQDCTPYPVA</sequence>
<evidence type="ECO:0000256" key="1">
    <source>
        <dbReference type="SAM" id="MobiDB-lite"/>
    </source>
</evidence>
<dbReference type="Gene3D" id="1.20.1280.50">
    <property type="match status" value="1"/>
</dbReference>
<organism evidence="2 3">
    <name type="scientific">Acanthamoeba castellanii (strain ATCC 30010 / Neff)</name>
    <dbReference type="NCBI Taxonomy" id="1257118"/>
    <lineage>
        <taxon>Eukaryota</taxon>
        <taxon>Amoebozoa</taxon>
        <taxon>Discosea</taxon>
        <taxon>Longamoebia</taxon>
        <taxon>Centramoebida</taxon>
        <taxon>Acanthamoebidae</taxon>
        <taxon>Acanthamoeba</taxon>
    </lineage>
</organism>
<reference evidence="2 3" key="1">
    <citation type="journal article" date="2013" name="Genome Biol.">
        <title>Genome of Acanthamoeba castellanii highlights extensive lateral gene transfer and early evolution of tyrosine kinase signaling.</title>
        <authorList>
            <person name="Clarke M."/>
            <person name="Lohan A.J."/>
            <person name="Liu B."/>
            <person name="Lagkouvardos I."/>
            <person name="Roy S."/>
            <person name="Zafar N."/>
            <person name="Bertelli C."/>
            <person name="Schilde C."/>
            <person name="Kianianmomeni A."/>
            <person name="Burglin T.R."/>
            <person name="Frech C."/>
            <person name="Turcotte B."/>
            <person name="Kopec K.O."/>
            <person name="Synnott J.M."/>
            <person name="Choo C."/>
            <person name="Paponov I."/>
            <person name="Finkler A."/>
            <person name="Soon Heng Tan C."/>
            <person name="Hutchins A.P."/>
            <person name="Weinmeier T."/>
            <person name="Rattei T."/>
            <person name="Chu J.S."/>
            <person name="Gimenez G."/>
            <person name="Irimia M."/>
            <person name="Rigden D.J."/>
            <person name="Fitzpatrick D.A."/>
            <person name="Lorenzo-Morales J."/>
            <person name="Bateman A."/>
            <person name="Chiu C.H."/>
            <person name="Tang P."/>
            <person name="Hegemann P."/>
            <person name="Fromm H."/>
            <person name="Raoult D."/>
            <person name="Greub G."/>
            <person name="Miranda-Saavedra D."/>
            <person name="Chen N."/>
            <person name="Nash P."/>
            <person name="Ginger M.L."/>
            <person name="Horn M."/>
            <person name="Schaap P."/>
            <person name="Caler L."/>
            <person name="Loftus B."/>
        </authorList>
    </citation>
    <scope>NUCLEOTIDE SEQUENCE [LARGE SCALE GENOMIC DNA]</scope>
    <source>
        <strain evidence="2 3">Neff</strain>
    </source>
</reference>